<dbReference type="InterPro" id="IPR036388">
    <property type="entry name" value="WH-like_DNA-bd_sf"/>
</dbReference>
<comment type="caution">
    <text evidence="6">The sequence shown here is derived from an EMBL/GenBank/DDBJ whole genome shotgun (WGS) entry which is preliminary data.</text>
</comment>
<dbReference type="Gene3D" id="1.10.10.10">
    <property type="entry name" value="Winged helix-like DNA-binding domain superfamily/Winged helix DNA-binding domain"/>
    <property type="match status" value="1"/>
</dbReference>
<keyword evidence="2" id="KW-0805">Transcription regulation</keyword>
<dbReference type="FunFam" id="1.10.10.10:FF:000001">
    <property type="entry name" value="LysR family transcriptional regulator"/>
    <property type="match status" value="1"/>
</dbReference>
<gene>
    <name evidence="6" type="ORF">IC609_12455</name>
</gene>
<dbReference type="Pfam" id="PF00126">
    <property type="entry name" value="HTH_1"/>
    <property type="match status" value="1"/>
</dbReference>
<dbReference type="PANTHER" id="PTHR30346">
    <property type="entry name" value="TRANSCRIPTIONAL DUAL REGULATOR HCAR-RELATED"/>
    <property type="match status" value="1"/>
</dbReference>
<dbReference type="SUPFAM" id="SSF46785">
    <property type="entry name" value="Winged helix' DNA-binding domain"/>
    <property type="match status" value="1"/>
</dbReference>
<evidence type="ECO:0000259" key="5">
    <source>
        <dbReference type="PROSITE" id="PS50931"/>
    </source>
</evidence>
<evidence type="ECO:0000256" key="3">
    <source>
        <dbReference type="ARBA" id="ARBA00023125"/>
    </source>
</evidence>
<comment type="similarity">
    <text evidence="1">Belongs to the LysR transcriptional regulatory family.</text>
</comment>
<dbReference type="PROSITE" id="PS50931">
    <property type="entry name" value="HTH_LYSR"/>
    <property type="match status" value="1"/>
</dbReference>
<dbReference type="InterPro" id="IPR000847">
    <property type="entry name" value="LysR_HTH_N"/>
</dbReference>
<dbReference type="Proteomes" id="UP000647424">
    <property type="component" value="Unassembled WGS sequence"/>
</dbReference>
<keyword evidence="7" id="KW-1185">Reference proteome</keyword>
<keyword evidence="4" id="KW-0804">Transcription</keyword>
<dbReference type="AlphaFoldDB" id="A0A927FH77"/>
<name>A0A927FH77_9BURK</name>
<feature type="domain" description="HTH lysR-type" evidence="5">
    <location>
        <begin position="8"/>
        <end position="65"/>
    </location>
</feature>
<dbReference type="GO" id="GO:0032993">
    <property type="term" value="C:protein-DNA complex"/>
    <property type="evidence" value="ECO:0007669"/>
    <property type="project" value="TreeGrafter"/>
</dbReference>
<dbReference type="CDD" id="cd08414">
    <property type="entry name" value="PBP2_LTTR_aromatics_like"/>
    <property type="match status" value="1"/>
</dbReference>
<evidence type="ECO:0000256" key="2">
    <source>
        <dbReference type="ARBA" id="ARBA00023015"/>
    </source>
</evidence>
<evidence type="ECO:0000313" key="6">
    <source>
        <dbReference type="EMBL" id="MBD8051360.1"/>
    </source>
</evidence>
<evidence type="ECO:0000313" key="7">
    <source>
        <dbReference type="Proteomes" id="UP000647424"/>
    </source>
</evidence>
<evidence type="ECO:0000256" key="1">
    <source>
        <dbReference type="ARBA" id="ARBA00009437"/>
    </source>
</evidence>
<sequence length="313" mass="33433">MNLGSDKLNLRQLRYFCEVVDAGSARAAANKLFVAPTAISMQLSQLEEALGGPLLDRASRPMALTPLGEFVYPKARELLSAASRLEREACDMAAGKLGWLGIGFTRSVIFSVLPEAVRAMQAAFPDVRIDLVEILTEDQPASLRTGTIHLGVARVIGEFPKEPDLAYSDLFVDPLVAAVPIEHALAAQEAVTAGELGMLPYITYPGNAGSQFSRQVLGLLEAAGSKPRIGHEAKEIHTALSLVAAGLGATVVGRSVATNNRTDIRFLPITNIAADSRVIAVRKADSAHSLSDSFLEILRGQLQGGHFTQDFHP</sequence>
<keyword evidence="3" id="KW-0238">DNA-binding</keyword>
<protein>
    <submittedName>
        <fullName evidence="6">LysR family transcriptional regulator</fullName>
    </submittedName>
</protein>
<dbReference type="EMBL" id="JACYFT010000002">
    <property type="protein sequence ID" value="MBD8051360.1"/>
    <property type="molecule type" value="Genomic_DNA"/>
</dbReference>
<dbReference type="GO" id="GO:0003700">
    <property type="term" value="F:DNA-binding transcription factor activity"/>
    <property type="evidence" value="ECO:0007669"/>
    <property type="project" value="InterPro"/>
</dbReference>
<dbReference type="GO" id="GO:0003677">
    <property type="term" value="F:DNA binding"/>
    <property type="evidence" value="ECO:0007669"/>
    <property type="project" value="UniProtKB-KW"/>
</dbReference>
<dbReference type="Pfam" id="PF03466">
    <property type="entry name" value="LysR_substrate"/>
    <property type="match status" value="1"/>
</dbReference>
<dbReference type="Gene3D" id="3.40.190.10">
    <property type="entry name" value="Periplasmic binding protein-like II"/>
    <property type="match status" value="2"/>
</dbReference>
<dbReference type="InterPro" id="IPR005119">
    <property type="entry name" value="LysR_subst-bd"/>
</dbReference>
<reference evidence="6" key="1">
    <citation type="submission" date="2020-09" db="EMBL/GenBank/DDBJ databases">
        <title>Genome seq and assembly of Limnohabitants sp.</title>
        <authorList>
            <person name="Chhetri G."/>
        </authorList>
    </citation>
    <scope>NUCLEOTIDE SEQUENCE</scope>
    <source>
        <strain evidence="6">JUR4</strain>
    </source>
</reference>
<dbReference type="PANTHER" id="PTHR30346:SF17">
    <property type="entry name" value="LYSR FAMILY TRANSCRIPTIONAL REGULATOR"/>
    <property type="match status" value="1"/>
</dbReference>
<evidence type="ECO:0000256" key="4">
    <source>
        <dbReference type="ARBA" id="ARBA00023163"/>
    </source>
</evidence>
<dbReference type="InterPro" id="IPR036390">
    <property type="entry name" value="WH_DNA-bd_sf"/>
</dbReference>
<accession>A0A927FH77</accession>
<dbReference type="SUPFAM" id="SSF53850">
    <property type="entry name" value="Periplasmic binding protein-like II"/>
    <property type="match status" value="1"/>
</dbReference>
<organism evidence="6 7">
    <name type="scientific">Limnohabitans radicicola</name>
    <dbReference type="NCBI Taxonomy" id="2771427"/>
    <lineage>
        <taxon>Bacteria</taxon>
        <taxon>Pseudomonadati</taxon>
        <taxon>Pseudomonadota</taxon>
        <taxon>Betaproteobacteria</taxon>
        <taxon>Burkholderiales</taxon>
        <taxon>Comamonadaceae</taxon>
        <taxon>Limnohabitans</taxon>
    </lineage>
</organism>
<proteinExistence type="inferred from homology"/>